<dbReference type="PANTHER" id="PTHR45614">
    <property type="entry name" value="MYB PROTEIN-RELATED"/>
    <property type="match status" value="1"/>
</dbReference>
<feature type="domain" description="HTH myb-type" evidence="2">
    <location>
        <begin position="59"/>
        <end position="113"/>
    </location>
</feature>
<evidence type="ECO:0000313" key="3">
    <source>
        <dbReference type="EMBL" id="OMJ92339.1"/>
    </source>
</evidence>
<dbReference type="PROSITE" id="PS50090">
    <property type="entry name" value="MYB_LIKE"/>
    <property type="match status" value="2"/>
</dbReference>
<feature type="domain" description="Myb-like" evidence="1">
    <location>
        <begin position="1"/>
        <end position="58"/>
    </location>
</feature>
<keyword evidence="4" id="KW-1185">Reference proteome</keyword>
<dbReference type="PROSITE" id="PS51294">
    <property type="entry name" value="HTH_MYB"/>
    <property type="match status" value="2"/>
</dbReference>
<dbReference type="SUPFAM" id="SSF46689">
    <property type="entry name" value="Homeodomain-like"/>
    <property type="match status" value="2"/>
</dbReference>
<dbReference type="InterPro" id="IPR017930">
    <property type="entry name" value="Myb_dom"/>
</dbReference>
<dbReference type="AlphaFoldDB" id="A0A1R2CTI9"/>
<sequence>MVKYNSRTWTSDEDLILTEIALNAKTKRWNAISKKLCLRLKFSHKTGKQCRERWVNYLNPKLHHEPWTSAEEDKLIELFKVIGKKWTKISTYFNNRSANSVKNHFYALIRKNIRRYNKYSGARKKITEKVNDALNYPDFYKLLVAPSLPKKKFEAIDSKTQKWSNMLEQRHIFDIEDNNEVCQKIDEALFFTEMQKTGLCMFYLFLPN</sequence>
<dbReference type="InterPro" id="IPR001005">
    <property type="entry name" value="SANT/Myb"/>
</dbReference>
<gene>
    <name evidence="3" type="ORF">SteCoe_4888</name>
</gene>
<reference evidence="3 4" key="1">
    <citation type="submission" date="2016-11" db="EMBL/GenBank/DDBJ databases">
        <title>The macronuclear genome of Stentor coeruleus: a giant cell with tiny introns.</title>
        <authorList>
            <person name="Slabodnick M."/>
            <person name="Ruby J.G."/>
            <person name="Reiff S.B."/>
            <person name="Swart E.C."/>
            <person name="Gosai S."/>
            <person name="Prabakaran S."/>
            <person name="Witkowska E."/>
            <person name="Larue G.E."/>
            <person name="Fisher S."/>
            <person name="Freeman R.M."/>
            <person name="Gunawardena J."/>
            <person name="Chu W."/>
            <person name="Stover N.A."/>
            <person name="Gregory B.D."/>
            <person name="Nowacki M."/>
            <person name="Derisi J."/>
            <person name="Roy S.W."/>
            <person name="Marshall W.F."/>
            <person name="Sood P."/>
        </authorList>
    </citation>
    <scope>NUCLEOTIDE SEQUENCE [LARGE SCALE GENOMIC DNA]</scope>
    <source>
        <strain evidence="3">WM001</strain>
    </source>
</reference>
<dbReference type="SMART" id="SM00717">
    <property type="entry name" value="SANT"/>
    <property type="match status" value="2"/>
</dbReference>
<evidence type="ECO:0000259" key="1">
    <source>
        <dbReference type="PROSITE" id="PS50090"/>
    </source>
</evidence>
<dbReference type="CDD" id="cd00167">
    <property type="entry name" value="SANT"/>
    <property type="match status" value="2"/>
</dbReference>
<dbReference type="Proteomes" id="UP000187209">
    <property type="component" value="Unassembled WGS sequence"/>
</dbReference>
<comment type="caution">
    <text evidence="3">The sequence shown here is derived from an EMBL/GenBank/DDBJ whole genome shotgun (WGS) entry which is preliminary data.</text>
</comment>
<dbReference type="GO" id="GO:0000978">
    <property type="term" value="F:RNA polymerase II cis-regulatory region sequence-specific DNA binding"/>
    <property type="evidence" value="ECO:0007669"/>
    <property type="project" value="TreeGrafter"/>
</dbReference>
<dbReference type="GO" id="GO:0005634">
    <property type="term" value="C:nucleus"/>
    <property type="evidence" value="ECO:0007669"/>
    <property type="project" value="TreeGrafter"/>
</dbReference>
<dbReference type="Gene3D" id="1.10.10.60">
    <property type="entry name" value="Homeodomain-like"/>
    <property type="match status" value="2"/>
</dbReference>
<dbReference type="EMBL" id="MPUH01000063">
    <property type="protein sequence ID" value="OMJ92339.1"/>
    <property type="molecule type" value="Genomic_DNA"/>
</dbReference>
<dbReference type="InterPro" id="IPR050560">
    <property type="entry name" value="MYB_TF"/>
</dbReference>
<proteinExistence type="predicted"/>
<dbReference type="OrthoDB" id="2143914at2759"/>
<evidence type="ECO:0000313" key="4">
    <source>
        <dbReference type="Proteomes" id="UP000187209"/>
    </source>
</evidence>
<accession>A0A1R2CTI9</accession>
<protein>
    <recommendedName>
        <fullName evidence="5">Myb-like DNA-binding domain containing protein</fullName>
    </recommendedName>
</protein>
<dbReference type="InterPro" id="IPR009057">
    <property type="entry name" value="Homeodomain-like_sf"/>
</dbReference>
<evidence type="ECO:0000259" key="2">
    <source>
        <dbReference type="PROSITE" id="PS51294"/>
    </source>
</evidence>
<feature type="domain" description="Myb-like" evidence="1">
    <location>
        <begin position="59"/>
        <end position="109"/>
    </location>
</feature>
<evidence type="ECO:0008006" key="5">
    <source>
        <dbReference type="Google" id="ProtNLM"/>
    </source>
</evidence>
<name>A0A1R2CTI9_9CILI</name>
<organism evidence="3 4">
    <name type="scientific">Stentor coeruleus</name>
    <dbReference type="NCBI Taxonomy" id="5963"/>
    <lineage>
        <taxon>Eukaryota</taxon>
        <taxon>Sar</taxon>
        <taxon>Alveolata</taxon>
        <taxon>Ciliophora</taxon>
        <taxon>Postciliodesmatophora</taxon>
        <taxon>Heterotrichea</taxon>
        <taxon>Heterotrichida</taxon>
        <taxon>Stentoridae</taxon>
        <taxon>Stentor</taxon>
    </lineage>
</organism>
<dbReference type="Pfam" id="PF13921">
    <property type="entry name" value="Myb_DNA-bind_6"/>
    <property type="match status" value="1"/>
</dbReference>
<dbReference type="GO" id="GO:0000981">
    <property type="term" value="F:DNA-binding transcription factor activity, RNA polymerase II-specific"/>
    <property type="evidence" value="ECO:0007669"/>
    <property type="project" value="TreeGrafter"/>
</dbReference>
<feature type="domain" description="HTH myb-type" evidence="2">
    <location>
        <begin position="1"/>
        <end position="58"/>
    </location>
</feature>